<dbReference type="Proteomes" id="UP000178815">
    <property type="component" value="Unassembled WGS sequence"/>
</dbReference>
<keyword evidence="2" id="KW-0012">Acyltransferase</keyword>
<evidence type="ECO:0000256" key="2">
    <source>
        <dbReference type="ARBA" id="ARBA00023315"/>
    </source>
</evidence>
<dbReference type="SUPFAM" id="SSF55729">
    <property type="entry name" value="Acyl-CoA N-acyltransferases (Nat)"/>
    <property type="match status" value="1"/>
</dbReference>
<evidence type="ECO:0000259" key="4">
    <source>
        <dbReference type="PROSITE" id="PS51186"/>
    </source>
</evidence>
<dbReference type="AlphaFoldDB" id="A0A1F6CII2"/>
<protein>
    <recommendedName>
        <fullName evidence="4">N-acetyltransferase domain-containing protein</fullName>
    </recommendedName>
</protein>
<evidence type="ECO:0000313" key="5">
    <source>
        <dbReference type="EMBL" id="OGG49053.1"/>
    </source>
</evidence>
<dbReference type="Gene3D" id="3.40.630.30">
    <property type="match status" value="1"/>
</dbReference>
<dbReference type="STRING" id="1798481.A2678_01135"/>
<feature type="domain" description="N-acetyltransferase" evidence="4">
    <location>
        <begin position="5"/>
        <end position="152"/>
    </location>
</feature>
<evidence type="ECO:0000256" key="3">
    <source>
        <dbReference type="SAM" id="MobiDB-lite"/>
    </source>
</evidence>
<organism evidence="5 6">
    <name type="scientific">Candidatus Kaiserbacteria bacterium RIFCSPHIGHO2_01_FULL_53_31</name>
    <dbReference type="NCBI Taxonomy" id="1798481"/>
    <lineage>
        <taxon>Bacteria</taxon>
        <taxon>Candidatus Kaiseribacteriota</taxon>
    </lineage>
</organism>
<dbReference type="CDD" id="cd04301">
    <property type="entry name" value="NAT_SF"/>
    <property type="match status" value="1"/>
</dbReference>
<dbReference type="PANTHER" id="PTHR43800:SF1">
    <property type="entry name" value="PEPTIDYL-LYSINE N-ACETYLTRANSFERASE YJAB"/>
    <property type="match status" value="1"/>
</dbReference>
<dbReference type="GO" id="GO:0016747">
    <property type="term" value="F:acyltransferase activity, transferring groups other than amino-acyl groups"/>
    <property type="evidence" value="ECO:0007669"/>
    <property type="project" value="InterPro"/>
</dbReference>
<name>A0A1F6CII2_9BACT</name>
<proteinExistence type="predicted"/>
<gene>
    <name evidence="5" type="ORF">A2678_01135</name>
</gene>
<evidence type="ECO:0000256" key="1">
    <source>
        <dbReference type="ARBA" id="ARBA00022679"/>
    </source>
</evidence>
<dbReference type="EMBL" id="MFKU01000005">
    <property type="protein sequence ID" value="OGG49053.1"/>
    <property type="molecule type" value="Genomic_DNA"/>
</dbReference>
<evidence type="ECO:0000313" key="6">
    <source>
        <dbReference type="Proteomes" id="UP000178815"/>
    </source>
</evidence>
<dbReference type="InterPro" id="IPR000182">
    <property type="entry name" value="GNAT_dom"/>
</dbReference>
<dbReference type="Pfam" id="PF00583">
    <property type="entry name" value="Acetyltransf_1"/>
    <property type="match status" value="1"/>
</dbReference>
<keyword evidence="1" id="KW-0808">Transferase</keyword>
<dbReference type="PANTHER" id="PTHR43800">
    <property type="entry name" value="PEPTIDYL-LYSINE N-ACETYLTRANSFERASE YJAB"/>
    <property type="match status" value="1"/>
</dbReference>
<comment type="caution">
    <text evidence="5">The sequence shown here is derived from an EMBL/GenBank/DDBJ whole genome shotgun (WGS) entry which is preliminary data.</text>
</comment>
<reference evidence="5 6" key="1">
    <citation type="journal article" date="2016" name="Nat. Commun.">
        <title>Thousands of microbial genomes shed light on interconnected biogeochemical processes in an aquifer system.</title>
        <authorList>
            <person name="Anantharaman K."/>
            <person name="Brown C.T."/>
            <person name="Hug L.A."/>
            <person name="Sharon I."/>
            <person name="Castelle C.J."/>
            <person name="Probst A.J."/>
            <person name="Thomas B.C."/>
            <person name="Singh A."/>
            <person name="Wilkins M.J."/>
            <person name="Karaoz U."/>
            <person name="Brodie E.L."/>
            <person name="Williams K.H."/>
            <person name="Hubbard S.S."/>
            <person name="Banfield J.F."/>
        </authorList>
    </citation>
    <scope>NUCLEOTIDE SEQUENCE [LARGE SCALE GENOMIC DNA]</scope>
</reference>
<dbReference type="InterPro" id="IPR016181">
    <property type="entry name" value="Acyl_CoA_acyltransferase"/>
</dbReference>
<accession>A0A1F6CII2</accession>
<feature type="region of interest" description="Disordered" evidence="3">
    <location>
        <begin position="134"/>
        <end position="156"/>
    </location>
</feature>
<sequence>MKAKVRLKRATARDADDYVRIERSVESPINLVTTNVDEARKEIENPLALVWMVLYETKNVGLVQVQMLPGKHAYLAEIAIEPTYQGHGIGGDVLRTIVAKMRRAGACTMSLRTHEQNRARQLYERHGFVVTGRLEDHGKSSSPRLVMSRKLQTEER</sequence>
<dbReference type="PROSITE" id="PS51186">
    <property type="entry name" value="GNAT"/>
    <property type="match status" value="1"/>
</dbReference>